<accession>A0A221JY39</accession>
<keyword evidence="1" id="KW-0732">Signal</keyword>
<proteinExistence type="predicted"/>
<keyword evidence="3" id="KW-1185">Reference proteome</keyword>
<dbReference type="Proteomes" id="UP000199754">
    <property type="component" value="Chromosome"/>
</dbReference>
<name>A0A221JY39_9RHOB</name>
<feature type="chain" id="PRO_5012329818" description="DUF3299 domain-containing protein" evidence="1">
    <location>
        <begin position="22"/>
        <end position="147"/>
    </location>
</feature>
<gene>
    <name evidence="2" type="ORF">SULPSESMR1_00719</name>
</gene>
<dbReference type="AlphaFoldDB" id="A0A221JY39"/>
<dbReference type="OrthoDB" id="2583024at2"/>
<sequence>MQNLNRRFLLSLIPAVPLALAVPNLLRAQEAPIKLRDLYNRDMSFSDIALANEGARVTIAGFMAPPLKAEADFFVLTKMPMAVCPFCEPGTPWPDDILAVYTKRVVDVIPFNVAMETTGLLELGKYVDPELGFYSEVRLTDAVYSRA</sequence>
<evidence type="ECO:0000313" key="2">
    <source>
        <dbReference type="EMBL" id="ASM71550.1"/>
    </source>
</evidence>
<feature type="signal peptide" evidence="1">
    <location>
        <begin position="1"/>
        <end position="21"/>
    </location>
</feature>
<protein>
    <recommendedName>
        <fullName evidence="4">DUF3299 domain-containing protein</fullName>
    </recommendedName>
</protein>
<organism evidence="2 3">
    <name type="scientific">Pseudosulfitobacter pseudonitzschiae</name>
    <dbReference type="NCBI Taxonomy" id="1402135"/>
    <lineage>
        <taxon>Bacteria</taxon>
        <taxon>Pseudomonadati</taxon>
        <taxon>Pseudomonadota</taxon>
        <taxon>Alphaproteobacteria</taxon>
        <taxon>Rhodobacterales</taxon>
        <taxon>Roseobacteraceae</taxon>
        <taxon>Pseudosulfitobacter</taxon>
    </lineage>
</organism>
<evidence type="ECO:0008006" key="4">
    <source>
        <dbReference type="Google" id="ProtNLM"/>
    </source>
</evidence>
<dbReference type="KEGG" id="spse:SULPSESMR1_00719"/>
<dbReference type="EMBL" id="CP022415">
    <property type="protein sequence ID" value="ASM71550.1"/>
    <property type="molecule type" value="Genomic_DNA"/>
</dbReference>
<reference evidence="2 3" key="1">
    <citation type="submission" date="2017-07" db="EMBL/GenBank/DDBJ databases">
        <title>Genome Sequence of Sulfitobacter pseudonitzschiae Strain SMR1 Isolated from a culture of the Diatom Skeletonema marinoi.</title>
        <authorList>
            <person name="Topel M."/>
            <person name="Pinder M.I.M."/>
            <person name="Johansson O.N."/>
            <person name="Kourtchenko O."/>
            <person name="Godhe A."/>
            <person name="Clarke A.K."/>
        </authorList>
    </citation>
    <scope>NUCLEOTIDE SEQUENCE [LARGE SCALE GENOMIC DNA]</scope>
    <source>
        <strain evidence="2 3">SMR1</strain>
    </source>
</reference>
<evidence type="ECO:0000256" key="1">
    <source>
        <dbReference type="SAM" id="SignalP"/>
    </source>
</evidence>
<dbReference type="RefSeq" id="WP_089419587.1">
    <property type="nucleotide sequence ID" value="NZ_CP022415.1"/>
</dbReference>
<evidence type="ECO:0000313" key="3">
    <source>
        <dbReference type="Proteomes" id="UP000199754"/>
    </source>
</evidence>